<reference evidence="2 3" key="1">
    <citation type="journal article" date="2016" name="PLoS ONE">
        <title>Sequence Assembly of Yarrowia lipolytica Strain W29/CLIB89 Shows Transposable Element Diversity.</title>
        <authorList>
            <person name="Magnan C."/>
            <person name="Yu J."/>
            <person name="Chang I."/>
            <person name="Jahn E."/>
            <person name="Kanomata Y."/>
            <person name="Wu J."/>
            <person name="Zeller M."/>
            <person name="Oakes M."/>
            <person name="Baldi P."/>
            <person name="Sandmeyer S."/>
        </authorList>
    </citation>
    <scope>NUCLEOTIDE SEQUENCE [LARGE SCALE GENOMIC DNA]</scope>
    <source>
        <strain evidence="3">CLIB89(W29)</strain>
    </source>
</reference>
<protein>
    <submittedName>
        <fullName evidence="2">Uncharacterized protein</fullName>
    </submittedName>
</protein>
<organism evidence="2 3">
    <name type="scientific">Yarrowia lipolytica</name>
    <name type="common">Candida lipolytica</name>
    <dbReference type="NCBI Taxonomy" id="4952"/>
    <lineage>
        <taxon>Eukaryota</taxon>
        <taxon>Fungi</taxon>
        <taxon>Dikarya</taxon>
        <taxon>Ascomycota</taxon>
        <taxon>Saccharomycotina</taxon>
        <taxon>Dipodascomycetes</taxon>
        <taxon>Dipodascales</taxon>
        <taxon>Dipodascales incertae sedis</taxon>
        <taxon>Yarrowia</taxon>
    </lineage>
</organism>
<dbReference type="GeneID" id="94583279"/>
<dbReference type="Proteomes" id="UP000182444">
    <property type="component" value="Chromosome 1D"/>
</dbReference>
<accession>A0A1D8NDY8</accession>
<keyword evidence="1" id="KW-0472">Membrane</keyword>
<sequence length="157" mass="17491">MGVTGPTSRTCRFRTSQVDTNPRGVLVWFSVGLITTFSISSLYSRLFPCLVKIGKHESDLRIRTPYQKYDDPIRPSAACLRNQVDSLSDKNARLYRPEDHGPLSFKAQQIQGLIGPDLDSTLMDIDDVQRDEIPFCVSLAERAQTLITSQAALGRGC</sequence>
<gene>
    <name evidence="2" type="ORF">YALI1_D12376g</name>
</gene>
<dbReference type="AlphaFoldDB" id="A0A1D8NDY8"/>
<evidence type="ECO:0000256" key="1">
    <source>
        <dbReference type="SAM" id="Phobius"/>
    </source>
</evidence>
<name>A0A1D8NDY8_YARLL</name>
<proteinExistence type="predicted"/>
<dbReference type="RefSeq" id="XP_068138766.1">
    <property type="nucleotide sequence ID" value="XM_068282665.1"/>
</dbReference>
<keyword evidence="1" id="KW-0812">Transmembrane</keyword>
<feature type="transmembrane region" description="Helical" evidence="1">
    <location>
        <begin position="25"/>
        <end position="43"/>
    </location>
</feature>
<evidence type="ECO:0000313" key="2">
    <source>
        <dbReference type="EMBL" id="AOW03846.1"/>
    </source>
</evidence>
<dbReference type="EMBL" id="CP017556">
    <property type="protein sequence ID" value="AOW03846.1"/>
    <property type="molecule type" value="Genomic_DNA"/>
</dbReference>
<evidence type="ECO:0000313" key="3">
    <source>
        <dbReference type="Proteomes" id="UP000182444"/>
    </source>
</evidence>
<dbReference type="VEuPathDB" id="FungiDB:YALI1_D12376g"/>
<keyword evidence="1" id="KW-1133">Transmembrane helix</keyword>